<comment type="caution">
    <text evidence="3">The sequence shown here is derived from an EMBL/GenBank/DDBJ whole genome shotgun (WGS) entry which is preliminary data.</text>
</comment>
<keyword evidence="1" id="KW-0812">Transmembrane</keyword>
<feature type="transmembrane region" description="Helical" evidence="1">
    <location>
        <begin position="126"/>
        <end position="147"/>
    </location>
</feature>
<dbReference type="GO" id="GO:0016747">
    <property type="term" value="F:acyltransferase activity, transferring groups other than amino-acyl groups"/>
    <property type="evidence" value="ECO:0007669"/>
    <property type="project" value="InterPro"/>
</dbReference>
<feature type="transmembrane region" description="Helical" evidence="1">
    <location>
        <begin position="80"/>
        <end position="101"/>
    </location>
</feature>
<evidence type="ECO:0000256" key="1">
    <source>
        <dbReference type="SAM" id="Phobius"/>
    </source>
</evidence>
<dbReference type="eggNOG" id="COG3594">
    <property type="taxonomic scope" value="Bacteria"/>
</dbReference>
<dbReference type="AlphaFoldDB" id="K9E6L6"/>
<feature type="transmembrane region" description="Helical" evidence="1">
    <location>
        <begin position="288"/>
        <end position="312"/>
    </location>
</feature>
<evidence type="ECO:0000259" key="2">
    <source>
        <dbReference type="Pfam" id="PF01757"/>
    </source>
</evidence>
<dbReference type="PANTHER" id="PTHR37312">
    <property type="entry name" value="MEMBRANE-BOUND ACYLTRANSFERASE YKRP-RELATED"/>
    <property type="match status" value="1"/>
</dbReference>
<protein>
    <recommendedName>
        <fullName evidence="2">Acyltransferase 3 domain-containing protein</fullName>
    </recommendedName>
</protein>
<name>K9E6L6_9BACE</name>
<proteinExistence type="predicted"/>
<gene>
    <name evidence="3" type="ORF">HMPREF9447_00471</name>
</gene>
<feature type="transmembrane region" description="Helical" evidence="1">
    <location>
        <begin position="177"/>
        <end position="196"/>
    </location>
</feature>
<feature type="transmembrane region" description="Helical" evidence="1">
    <location>
        <begin position="154"/>
        <end position="171"/>
    </location>
</feature>
<dbReference type="InterPro" id="IPR052734">
    <property type="entry name" value="Nod_factor_acetyltransferase"/>
</dbReference>
<dbReference type="OrthoDB" id="9809782at2"/>
<feature type="transmembrane region" description="Helical" evidence="1">
    <location>
        <begin position="232"/>
        <end position="250"/>
    </location>
</feature>
<accession>K9E6L6</accession>
<dbReference type="InterPro" id="IPR002656">
    <property type="entry name" value="Acyl_transf_3_dom"/>
</dbReference>
<dbReference type="EMBL" id="ADLF01000001">
    <property type="protein sequence ID" value="EKU92814.1"/>
    <property type="molecule type" value="Genomic_DNA"/>
</dbReference>
<dbReference type="Pfam" id="PF01757">
    <property type="entry name" value="Acyl_transf_3"/>
    <property type="match status" value="1"/>
</dbReference>
<dbReference type="PATRIC" id="fig|742727.4.peg.474"/>
<dbReference type="RefSeq" id="WP_009127694.1">
    <property type="nucleotide sequence ID" value="NZ_JH992940.1"/>
</dbReference>
<feature type="transmembrane region" description="Helical" evidence="1">
    <location>
        <begin position="39"/>
        <end position="59"/>
    </location>
</feature>
<dbReference type="HOGENOM" id="CLU_023915_6_2_10"/>
<keyword evidence="1" id="KW-1133">Transmembrane helix</keyword>
<reference evidence="3 4" key="1">
    <citation type="submission" date="2012-09" db="EMBL/GenBank/DDBJ databases">
        <title>The Genome Sequence of Bacteroides oleiciplenus YIT 12058.</title>
        <authorList>
            <consortium name="The Broad Institute Genome Sequencing Platform"/>
            <person name="Earl A."/>
            <person name="Ward D."/>
            <person name="Feldgarden M."/>
            <person name="Gevers D."/>
            <person name="Morotomi M."/>
            <person name="Walker B."/>
            <person name="Young S.K."/>
            <person name="Zeng Q."/>
            <person name="Gargeya S."/>
            <person name="Fitzgerald M."/>
            <person name="Haas B."/>
            <person name="Abouelleil A."/>
            <person name="Alvarado L."/>
            <person name="Arachchi H.M."/>
            <person name="Berlin A.M."/>
            <person name="Chapman S.B."/>
            <person name="Goldberg J."/>
            <person name="Griggs A."/>
            <person name="Gujja S."/>
            <person name="Hansen M."/>
            <person name="Howarth C."/>
            <person name="Imamovic A."/>
            <person name="Larimer J."/>
            <person name="McCowen C."/>
            <person name="Montmayeur A."/>
            <person name="Murphy C."/>
            <person name="Neiman D."/>
            <person name="Pearson M."/>
            <person name="Priest M."/>
            <person name="Roberts A."/>
            <person name="Saif S."/>
            <person name="Shea T."/>
            <person name="Sisk P."/>
            <person name="Sykes S."/>
            <person name="Wortman J."/>
            <person name="Nusbaum C."/>
            <person name="Birren B."/>
        </authorList>
    </citation>
    <scope>NUCLEOTIDE SEQUENCE [LARGE SCALE GENOMIC DNA]</scope>
    <source>
        <strain evidence="3 4">YIT 12058</strain>
    </source>
</reference>
<organism evidence="3 4">
    <name type="scientific">Bacteroides oleiciplenus YIT 12058</name>
    <dbReference type="NCBI Taxonomy" id="742727"/>
    <lineage>
        <taxon>Bacteria</taxon>
        <taxon>Pseudomonadati</taxon>
        <taxon>Bacteroidota</taxon>
        <taxon>Bacteroidia</taxon>
        <taxon>Bacteroidales</taxon>
        <taxon>Bacteroidaceae</taxon>
        <taxon>Bacteroides</taxon>
    </lineage>
</organism>
<dbReference type="Proteomes" id="UP000009872">
    <property type="component" value="Unassembled WGS sequence"/>
</dbReference>
<keyword evidence="4" id="KW-1185">Reference proteome</keyword>
<evidence type="ECO:0000313" key="3">
    <source>
        <dbReference type="EMBL" id="EKU92814.1"/>
    </source>
</evidence>
<feature type="transmembrane region" description="Helical" evidence="1">
    <location>
        <begin position="208"/>
        <end position="226"/>
    </location>
</feature>
<keyword evidence="1" id="KW-0472">Membrane</keyword>
<feature type="domain" description="Acyltransferase 3" evidence="2">
    <location>
        <begin position="6"/>
        <end position="309"/>
    </location>
</feature>
<evidence type="ECO:0000313" key="4">
    <source>
        <dbReference type="Proteomes" id="UP000009872"/>
    </source>
</evidence>
<sequence length="330" mass="38156">MNKLLWLTTSQTIGCILVIWGHSYPFGVEFPDSLLWGKQFLYSFHMAFFVIISGFLCGYSKGYNKYGVNIYLKNRALKLLVPYFVISLIGLFPKIVAASYINDAMPEQGNICVFFIRTLLVPRDGIWGHFWFLPMLFGIQIIALFFIRLYDRNKIVYSLSLGILLGLTYLSPYMTGWFSVSDICAFLFWYMFGFTISQMNFQQWKLPLFYSILGLPLAIMLYNYKLGGIEKPFIVIGMAIFLIGCCRNFPLENMRLFKSMVGKTYAIYILSWPAQAIVEIVTNKFLHWNVLVCMFFMFIAGIIVPLLIIRIVKFVEKYLKTNKLSLIIGA</sequence>
<dbReference type="STRING" id="742727.HMPREF9447_00471"/>
<dbReference type="PANTHER" id="PTHR37312:SF1">
    <property type="entry name" value="MEMBRANE-BOUND ACYLTRANSFERASE YKRP-RELATED"/>
    <property type="match status" value="1"/>
</dbReference>